<keyword evidence="3" id="KW-1003">Cell membrane</keyword>
<proteinExistence type="predicted"/>
<dbReference type="Gene3D" id="1.20.1250.20">
    <property type="entry name" value="MFS general substrate transporter like domains"/>
    <property type="match status" value="1"/>
</dbReference>
<feature type="transmembrane region" description="Helical" evidence="7">
    <location>
        <begin position="75"/>
        <end position="97"/>
    </location>
</feature>
<comment type="subcellular location">
    <subcellularLocation>
        <location evidence="1">Cell membrane</location>
        <topology evidence="1">Multi-pass membrane protein</topology>
    </subcellularLocation>
</comment>
<feature type="transmembrane region" description="Helical" evidence="7">
    <location>
        <begin position="12"/>
        <end position="37"/>
    </location>
</feature>
<dbReference type="InterPro" id="IPR020846">
    <property type="entry name" value="MFS_dom"/>
</dbReference>
<organism evidence="9">
    <name type="scientific">marine metagenome</name>
    <dbReference type="NCBI Taxonomy" id="408172"/>
    <lineage>
        <taxon>unclassified sequences</taxon>
        <taxon>metagenomes</taxon>
        <taxon>ecological metagenomes</taxon>
    </lineage>
</organism>
<evidence type="ECO:0000259" key="8">
    <source>
        <dbReference type="PROSITE" id="PS50850"/>
    </source>
</evidence>
<accession>A0A383E1N9</accession>
<sequence length="145" mass="16051">MKISVIKNTNFVFLWIGHFISHTGDAVYAFALPWLMLELTGSVFRTAIVTMAAYLPALIFGLLAGSIVDKYDRKWIMIISDLIRAILVFVIPASMLLGLLSPILIGVITFGLSMFATFFYPARDSLIPHIISRSELTIVNSAISI</sequence>
<dbReference type="InterPro" id="IPR036259">
    <property type="entry name" value="MFS_trans_sf"/>
</dbReference>
<keyword evidence="6 7" id="KW-0472">Membrane</keyword>
<evidence type="ECO:0000313" key="9">
    <source>
        <dbReference type="EMBL" id="SVE50340.1"/>
    </source>
</evidence>
<reference evidence="9" key="1">
    <citation type="submission" date="2018-05" db="EMBL/GenBank/DDBJ databases">
        <authorList>
            <person name="Lanie J.A."/>
            <person name="Ng W.-L."/>
            <person name="Kazmierczak K.M."/>
            <person name="Andrzejewski T.M."/>
            <person name="Davidsen T.M."/>
            <person name="Wayne K.J."/>
            <person name="Tettelin H."/>
            <person name="Glass J.I."/>
            <person name="Rusch D."/>
            <person name="Podicherti R."/>
            <person name="Tsui H.-C.T."/>
            <person name="Winkler M.E."/>
        </authorList>
    </citation>
    <scope>NUCLEOTIDE SEQUENCE</scope>
</reference>
<dbReference type="Pfam" id="PF05977">
    <property type="entry name" value="MFS_3"/>
    <property type="match status" value="1"/>
</dbReference>
<dbReference type="InterPro" id="IPR010290">
    <property type="entry name" value="TM_effector"/>
</dbReference>
<feature type="domain" description="Major facilitator superfamily (MFS) profile" evidence="8">
    <location>
        <begin position="10"/>
        <end position="145"/>
    </location>
</feature>
<keyword evidence="5 7" id="KW-1133">Transmembrane helix</keyword>
<evidence type="ECO:0000256" key="3">
    <source>
        <dbReference type="ARBA" id="ARBA00022475"/>
    </source>
</evidence>
<evidence type="ECO:0000256" key="7">
    <source>
        <dbReference type="SAM" id="Phobius"/>
    </source>
</evidence>
<dbReference type="GO" id="GO:0022857">
    <property type="term" value="F:transmembrane transporter activity"/>
    <property type="evidence" value="ECO:0007669"/>
    <property type="project" value="InterPro"/>
</dbReference>
<evidence type="ECO:0000256" key="2">
    <source>
        <dbReference type="ARBA" id="ARBA00022448"/>
    </source>
</evidence>
<dbReference type="PROSITE" id="PS50850">
    <property type="entry name" value="MFS"/>
    <property type="match status" value="1"/>
</dbReference>
<dbReference type="EMBL" id="UINC01221841">
    <property type="protein sequence ID" value="SVE50340.1"/>
    <property type="molecule type" value="Genomic_DNA"/>
</dbReference>
<dbReference type="PANTHER" id="PTHR23513:SF6">
    <property type="entry name" value="MAJOR FACILITATOR SUPERFAMILY ASSOCIATED DOMAIN-CONTAINING PROTEIN"/>
    <property type="match status" value="1"/>
</dbReference>
<gene>
    <name evidence="9" type="ORF">METZ01_LOCUS503194</name>
</gene>
<keyword evidence="4 7" id="KW-0812">Transmembrane</keyword>
<keyword evidence="2" id="KW-0813">Transport</keyword>
<evidence type="ECO:0000256" key="6">
    <source>
        <dbReference type="ARBA" id="ARBA00023136"/>
    </source>
</evidence>
<evidence type="ECO:0000256" key="1">
    <source>
        <dbReference type="ARBA" id="ARBA00004651"/>
    </source>
</evidence>
<protein>
    <recommendedName>
        <fullName evidence="8">Major facilitator superfamily (MFS) profile domain-containing protein</fullName>
    </recommendedName>
</protein>
<dbReference type="SUPFAM" id="SSF103473">
    <property type="entry name" value="MFS general substrate transporter"/>
    <property type="match status" value="1"/>
</dbReference>
<dbReference type="PANTHER" id="PTHR23513">
    <property type="entry name" value="INTEGRAL MEMBRANE EFFLUX PROTEIN-RELATED"/>
    <property type="match status" value="1"/>
</dbReference>
<feature type="non-terminal residue" evidence="9">
    <location>
        <position position="145"/>
    </location>
</feature>
<dbReference type="GO" id="GO:0005886">
    <property type="term" value="C:plasma membrane"/>
    <property type="evidence" value="ECO:0007669"/>
    <property type="project" value="UniProtKB-SubCell"/>
</dbReference>
<dbReference type="AlphaFoldDB" id="A0A383E1N9"/>
<name>A0A383E1N9_9ZZZZ</name>
<evidence type="ECO:0000256" key="4">
    <source>
        <dbReference type="ARBA" id="ARBA00022692"/>
    </source>
</evidence>
<feature type="transmembrane region" description="Helical" evidence="7">
    <location>
        <begin position="43"/>
        <end position="63"/>
    </location>
</feature>
<evidence type="ECO:0000256" key="5">
    <source>
        <dbReference type="ARBA" id="ARBA00022989"/>
    </source>
</evidence>